<dbReference type="Gene3D" id="1.10.30.50">
    <property type="match status" value="1"/>
</dbReference>
<dbReference type="GO" id="GO:0016787">
    <property type="term" value="F:hydrolase activity"/>
    <property type="evidence" value="ECO:0007669"/>
    <property type="project" value="UniProtKB-KW"/>
</dbReference>
<dbReference type="Proteomes" id="UP000271320">
    <property type="component" value="Unassembled WGS sequence"/>
</dbReference>
<dbReference type="Pfam" id="PF01844">
    <property type="entry name" value="HNH"/>
    <property type="match status" value="1"/>
</dbReference>
<keyword evidence="6" id="KW-0255">Endonuclease</keyword>
<dbReference type="SMART" id="SM00507">
    <property type="entry name" value="HNHc"/>
    <property type="match status" value="1"/>
</dbReference>
<dbReference type="RefSeq" id="WP_057073641.1">
    <property type="nucleotide sequence ID" value="NZ_BKDB01000010.1"/>
</dbReference>
<reference evidence="6 7" key="1">
    <citation type="submission" date="2018-10" db="EMBL/GenBank/DDBJ databases">
        <title>GWAS and RNA-Seq identify cryptic mechanisms of antimicrobial resistance in Acinetobacter baumannii.</title>
        <authorList>
            <person name="Sahl J.W."/>
        </authorList>
    </citation>
    <scope>NUCLEOTIDE SEQUENCE [LARGE SCALE GENOMIC DNA]</scope>
    <source>
        <strain evidence="6 7">TG41884</strain>
    </source>
</reference>
<dbReference type="GO" id="GO:0008270">
    <property type="term" value="F:zinc ion binding"/>
    <property type="evidence" value="ECO:0007669"/>
    <property type="project" value="InterPro"/>
</dbReference>
<dbReference type="AlphaFoldDB" id="A0A3R9REG9"/>
<accession>A0A3R9REG9</accession>
<feature type="domain" description="HNH nuclease" evidence="5">
    <location>
        <begin position="43"/>
        <end position="101"/>
    </location>
</feature>
<evidence type="ECO:0000259" key="5">
    <source>
        <dbReference type="SMART" id="SM00507"/>
    </source>
</evidence>
<keyword evidence="1" id="KW-0540">Nuclease</keyword>
<evidence type="ECO:0000256" key="3">
    <source>
        <dbReference type="ARBA" id="ARBA00038412"/>
    </source>
</evidence>
<dbReference type="InterPro" id="IPR003615">
    <property type="entry name" value="HNH_nuc"/>
</dbReference>
<dbReference type="PANTHER" id="PTHR41286:SF1">
    <property type="entry name" value="HNH NUCLEASE YAJD-RELATED"/>
    <property type="match status" value="1"/>
</dbReference>
<keyword evidence="2" id="KW-0378">Hydrolase</keyword>
<evidence type="ECO:0000313" key="6">
    <source>
        <dbReference type="EMBL" id="RSO57873.1"/>
    </source>
</evidence>
<evidence type="ECO:0000256" key="1">
    <source>
        <dbReference type="ARBA" id="ARBA00022722"/>
    </source>
</evidence>
<name>A0A3R9REG9_ACIPI</name>
<proteinExistence type="inferred from homology"/>
<protein>
    <recommendedName>
        <fullName evidence="4">Putative HNH nuclease YajD</fullName>
    </recommendedName>
</protein>
<dbReference type="PANTHER" id="PTHR41286">
    <property type="entry name" value="HNH NUCLEASE YAJD-RELATED"/>
    <property type="match status" value="1"/>
</dbReference>
<dbReference type="GO" id="GO:0003676">
    <property type="term" value="F:nucleic acid binding"/>
    <property type="evidence" value="ECO:0007669"/>
    <property type="project" value="InterPro"/>
</dbReference>
<sequence length="111" mass="12993">MARLKQLNPFRLNTLKTNERTIKPQTNSWRSNKSSTQRGYGYKWQQYRLEFLKLNPLCAYCQNEGKVTEATVVDHVVPHRGDDALFWNTTNHQALCKLCHDKVKQKEEQAG</sequence>
<gene>
    <name evidence="6" type="ORF">EA752_14745</name>
</gene>
<dbReference type="CDD" id="cd00085">
    <property type="entry name" value="HNHc"/>
    <property type="match status" value="1"/>
</dbReference>
<dbReference type="InterPro" id="IPR002711">
    <property type="entry name" value="HNH"/>
</dbReference>
<comment type="similarity">
    <text evidence="3">Belongs to the HNH nuclease family.</text>
</comment>
<comment type="caution">
    <text evidence="6">The sequence shown here is derived from an EMBL/GenBank/DDBJ whole genome shotgun (WGS) entry which is preliminary data.</text>
</comment>
<evidence type="ECO:0000256" key="4">
    <source>
        <dbReference type="ARBA" id="ARBA00040194"/>
    </source>
</evidence>
<organism evidence="6 7">
    <name type="scientific">Acinetobacter pittii</name>
    <name type="common">Acinetobacter genomosp. 3</name>
    <dbReference type="NCBI Taxonomy" id="48296"/>
    <lineage>
        <taxon>Bacteria</taxon>
        <taxon>Pseudomonadati</taxon>
        <taxon>Pseudomonadota</taxon>
        <taxon>Gammaproteobacteria</taxon>
        <taxon>Moraxellales</taxon>
        <taxon>Moraxellaceae</taxon>
        <taxon>Acinetobacter</taxon>
        <taxon>Acinetobacter calcoaceticus/baumannii complex</taxon>
    </lineage>
</organism>
<dbReference type="GO" id="GO:0004519">
    <property type="term" value="F:endonuclease activity"/>
    <property type="evidence" value="ECO:0007669"/>
    <property type="project" value="UniProtKB-KW"/>
</dbReference>
<evidence type="ECO:0000313" key="7">
    <source>
        <dbReference type="Proteomes" id="UP000271320"/>
    </source>
</evidence>
<dbReference type="GO" id="GO:0005829">
    <property type="term" value="C:cytosol"/>
    <property type="evidence" value="ECO:0007669"/>
    <property type="project" value="TreeGrafter"/>
</dbReference>
<evidence type="ECO:0000256" key="2">
    <source>
        <dbReference type="ARBA" id="ARBA00022801"/>
    </source>
</evidence>
<dbReference type="EMBL" id="RFEW01000012">
    <property type="protein sequence ID" value="RSO57873.1"/>
    <property type="molecule type" value="Genomic_DNA"/>
</dbReference>